<dbReference type="Gene3D" id="1.25.10.10">
    <property type="entry name" value="Leucine-rich Repeat Variant"/>
    <property type="match status" value="1"/>
</dbReference>
<dbReference type="GO" id="GO:0005576">
    <property type="term" value="C:extracellular region"/>
    <property type="evidence" value="ECO:0007669"/>
    <property type="project" value="GOC"/>
</dbReference>
<evidence type="ECO:0000313" key="2">
    <source>
        <dbReference type="Proteomes" id="UP000694548"/>
    </source>
</evidence>
<dbReference type="GO" id="GO:0001669">
    <property type="term" value="C:acrosomal vesicle"/>
    <property type="evidence" value="ECO:0007669"/>
    <property type="project" value="TreeGrafter"/>
</dbReference>
<sequence>MGKNNQKLTELICFYNIDLISLLKIKISDICGKFIFLETALSWDQMTSSQNISIKCMSGVPQLALCLSEESEQHMKAATVWSIGQIGSHTPEHAKAVATANLLPRLLELYMDAGSSWICSKKVLKGILQKSTSPQSLEPLLYDARTSILKHVLCQLSKVLPHDSKARRAEPDSELQKHINTITSCFPEGEGCF</sequence>
<dbReference type="InterPro" id="IPR011989">
    <property type="entry name" value="ARM-like"/>
</dbReference>
<reference evidence="1" key="3">
    <citation type="submission" date="2025-09" db="UniProtKB">
        <authorList>
            <consortium name="Ensembl"/>
        </authorList>
    </citation>
    <scope>IDENTIFICATION</scope>
</reference>
<organism evidence="1 2">
    <name type="scientific">Nothobranchius furzeri</name>
    <name type="common">Turquoise killifish</name>
    <dbReference type="NCBI Taxonomy" id="105023"/>
    <lineage>
        <taxon>Eukaryota</taxon>
        <taxon>Metazoa</taxon>
        <taxon>Chordata</taxon>
        <taxon>Craniata</taxon>
        <taxon>Vertebrata</taxon>
        <taxon>Euteleostomi</taxon>
        <taxon>Actinopterygii</taxon>
        <taxon>Neopterygii</taxon>
        <taxon>Teleostei</taxon>
        <taxon>Neoteleostei</taxon>
        <taxon>Acanthomorphata</taxon>
        <taxon>Ovalentaria</taxon>
        <taxon>Atherinomorphae</taxon>
        <taxon>Cyprinodontiformes</taxon>
        <taxon>Nothobranchiidae</taxon>
        <taxon>Nothobranchius</taxon>
    </lineage>
</organism>
<dbReference type="GO" id="GO:0003351">
    <property type="term" value="P:epithelial cilium movement involved in extracellular fluid movement"/>
    <property type="evidence" value="ECO:0007669"/>
    <property type="project" value="TreeGrafter"/>
</dbReference>
<dbReference type="InterPro" id="IPR016024">
    <property type="entry name" value="ARM-type_fold"/>
</dbReference>
<dbReference type="Proteomes" id="UP000694548">
    <property type="component" value="Chromosome sgr08"/>
</dbReference>
<accession>A0A8C6LQC1</accession>
<reference evidence="1" key="2">
    <citation type="submission" date="2025-08" db="UniProtKB">
        <authorList>
            <consortium name="Ensembl"/>
        </authorList>
    </citation>
    <scope>IDENTIFICATION</scope>
</reference>
<dbReference type="SUPFAM" id="SSF48371">
    <property type="entry name" value="ARM repeat"/>
    <property type="match status" value="1"/>
</dbReference>
<evidence type="ECO:0008006" key="3">
    <source>
        <dbReference type="Google" id="ProtNLM"/>
    </source>
</evidence>
<dbReference type="GO" id="GO:0015630">
    <property type="term" value="C:microtubule cytoskeleton"/>
    <property type="evidence" value="ECO:0007669"/>
    <property type="project" value="TreeGrafter"/>
</dbReference>
<reference evidence="1" key="1">
    <citation type="submission" date="2014-08" db="EMBL/GenBank/DDBJ databases">
        <authorList>
            <person name="Senf B."/>
            <person name="Petzold A."/>
            <person name="Downie B.R."/>
            <person name="Koch P."/>
            <person name="Platzer M."/>
        </authorList>
    </citation>
    <scope>NUCLEOTIDE SEQUENCE [LARGE SCALE GENOMIC DNA]</scope>
    <source>
        <strain evidence="1">GRZ</strain>
    </source>
</reference>
<evidence type="ECO:0000313" key="1">
    <source>
        <dbReference type="Ensembl" id="ENSNFUP00015021807.1"/>
    </source>
</evidence>
<proteinExistence type="predicted"/>
<dbReference type="AlphaFoldDB" id="A0A8C6LQC1"/>
<keyword evidence="2" id="KW-1185">Reference proteome</keyword>
<dbReference type="GO" id="GO:0097228">
    <property type="term" value="C:sperm principal piece"/>
    <property type="evidence" value="ECO:0007669"/>
    <property type="project" value="TreeGrafter"/>
</dbReference>
<dbReference type="GO" id="GO:0005930">
    <property type="term" value="C:axoneme"/>
    <property type="evidence" value="ECO:0007669"/>
    <property type="project" value="TreeGrafter"/>
</dbReference>
<dbReference type="GeneTree" id="ENSGT00900000141099"/>
<dbReference type="GO" id="GO:0007288">
    <property type="term" value="P:sperm axoneme assembly"/>
    <property type="evidence" value="ECO:0007669"/>
    <property type="project" value="TreeGrafter"/>
</dbReference>
<dbReference type="GO" id="GO:0008017">
    <property type="term" value="F:microtubule binding"/>
    <property type="evidence" value="ECO:0007669"/>
    <property type="project" value="TreeGrafter"/>
</dbReference>
<protein>
    <recommendedName>
        <fullName evidence="3">Sperm associated antigen 6</fullName>
    </recommendedName>
</protein>
<dbReference type="GO" id="GO:0046847">
    <property type="term" value="P:filopodium assembly"/>
    <property type="evidence" value="ECO:0007669"/>
    <property type="project" value="TreeGrafter"/>
</dbReference>
<dbReference type="Ensembl" id="ENSNFUT00015022824.1">
    <property type="protein sequence ID" value="ENSNFUP00015021807.1"/>
    <property type="gene ID" value="ENSNFUG00015010581.1"/>
</dbReference>
<dbReference type="PANTHER" id="PTHR23314:SF0">
    <property type="entry name" value="SPERM-ASSOCIATED ANTIGEN 6"/>
    <property type="match status" value="1"/>
</dbReference>
<dbReference type="PANTHER" id="PTHR23314">
    <property type="entry name" value="SPERM-ASSOCIATED ANTIGEN 6 ARMADILLO REPEAT-CONTAINING"/>
    <property type="match status" value="1"/>
</dbReference>
<dbReference type="GO" id="GO:1990138">
    <property type="term" value="P:neuron projection extension"/>
    <property type="evidence" value="ECO:0007669"/>
    <property type="project" value="TreeGrafter"/>
</dbReference>
<name>A0A8C6LQC1_NOTFU</name>